<dbReference type="Proteomes" id="UP000018004">
    <property type="component" value="Unassembled WGS sequence"/>
</dbReference>
<dbReference type="eggNOG" id="COG2067">
    <property type="taxonomic scope" value="Bacteria"/>
</dbReference>
<dbReference type="EMBL" id="AVGG01000001">
    <property type="protein sequence ID" value="ESU29645.1"/>
    <property type="molecule type" value="Genomic_DNA"/>
</dbReference>
<dbReference type="STRING" id="1341181.FLJC2902T_01170"/>
<evidence type="ECO:0008006" key="3">
    <source>
        <dbReference type="Google" id="ProtNLM"/>
    </source>
</evidence>
<sequence length="413" mass="44543">MLFSTALLAQQSTASPNSFYGLGDVKFKGTNENRAMGSVGVFVDSIHVNLQNPASYSFLKYTSFAIGGTNARTTFKTDSQEESANRTSIDYIAFGIPLGKAGFGFGLVPHTSVGYNIQSVTPPTSGGVAETRVNTYQGEGGLNKVFLGGAYKITPKLSFGVDFQYNFGSIEKTTLVSITEPEVPLGSRTKNKSVYGGFGIATGLFYQTKLKNKMELSGSLTYMPSNNLDADNTRNVATVTYDPFTGAEYISEDVDVEVPDSKVKMPSKVSFGAALGRSKKWSVGSEMTFTGSNDVEGQGSLEGVDFQGGTRFAVGGFYIPKYNSFRSYFERVVYRAGFRYENTGLILNGKSIRDTGVSFGLGLPVGASISNINIGLEYGKKGTTSNGLIQENYFAINVGLSLSDRWFVKPKYD</sequence>
<evidence type="ECO:0000313" key="1">
    <source>
        <dbReference type="EMBL" id="ESU29645.1"/>
    </source>
</evidence>
<dbReference type="Gene3D" id="2.40.160.60">
    <property type="entry name" value="Outer membrane protein transport protein (OMPP1/FadL/TodX)"/>
    <property type="match status" value="1"/>
</dbReference>
<gene>
    <name evidence="1" type="ORF">FLJC2902T_01170</name>
</gene>
<reference evidence="1 2" key="1">
    <citation type="submission" date="2013-08" db="EMBL/GenBank/DDBJ databases">
        <title>Flavobacterium limnosediminis JC2902 genome sequencing.</title>
        <authorList>
            <person name="Lee K."/>
            <person name="Yi H."/>
            <person name="Park S."/>
            <person name="Chun J."/>
        </authorList>
    </citation>
    <scope>NUCLEOTIDE SEQUENCE [LARGE SCALE GENOMIC DNA]</scope>
    <source>
        <strain evidence="1 2">JC2902</strain>
    </source>
</reference>
<dbReference type="AlphaFoldDB" id="V6SZ28"/>
<protein>
    <recommendedName>
        <fullName evidence="3">Outer membrane protein</fullName>
    </recommendedName>
</protein>
<keyword evidence="2" id="KW-1185">Reference proteome</keyword>
<evidence type="ECO:0000313" key="2">
    <source>
        <dbReference type="Proteomes" id="UP000018004"/>
    </source>
</evidence>
<proteinExistence type="predicted"/>
<dbReference type="SUPFAM" id="SSF56935">
    <property type="entry name" value="Porins"/>
    <property type="match status" value="1"/>
</dbReference>
<comment type="caution">
    <text evidence="1">The sequence shown here is derived from an EMBL/GenBank/DDBJ whole genome shotgun (WGS) entry which is preliminary data.</text>
</comment>
<accession>V6SZ28</accession>
<name>V6SZ28_9FLAO</name>
<organism evidence="1 2">
    <name type="scientific">Flavobacterium limnosediminis JC2902</name>
    <dbReference type="NCBI Taxonomy" id="1341181"/>
    <lineage>
        <taxon>Bacteria</taxon>
        <taxon>Pseudomonadati</taxon>
        <taxon>Bacteroidota</taxon>
        <taxon>Flavobacteriia</taxon>
        <taxon>Flavobacteriales</taxon>
        <taxon>Flavobacteriaceae</taxon>
        <taxon>Flavobacterium</taxon>
    </lineage>
</organism>
<dbReference type="PATRIC" id="fig|1341181.4.peg.113"/>